<dbReference type="CDD" id="cd02933">
    <property type="entry name" value="OYE_like_FMN"/>
    <property type="match status" value="1"/>
</dbReference>
<organism evidence="2 3">
    <name type="scientific">Venturia nashicola</name>
    <dbReference type="NCBI Taxonomy" id="86259"/>
    <lineage>
        <taxon>Eukaryota</taxon>
        <taxon>Fungi</taxon>
        <taxon>Dikarya</taxon>
        <taxon>Ascomycota</taxon>
        <taxon>Pezizomycotina</taxon>
        <taxon>Dothideomycetes</taxon>
        <taxon>Pleosporomycetidae</taxon>
        <taxon>Venturiales</taxon>
        <taxon>Venturiaceae</taxon>
        <taxon>Venturia</taxon>
    </lineage>
</organism>
<protein>
    <submittedName>
        <fullName evidence="2">Aldolase-type TIM barrel</fullName>
    </submittedName>
</protein>
<feature type="domain" description="NADH:flavin oxidoreductase/NADH oxidase N-terminal" evidence="1">
    <location>
        <begin position="6"/>
        <end position="337"/>
    </location>
</feature>
<dbReference type="PANTHER" id="PTHR22893:SF91">
    <property type="entry name" value="NADPH DEHYDROGENASE 2-RELATED"/>
    <property type="match status" value="1"/>
</dbReference>
<dbReference type="OrthoDB" id="276546at2759"/>
<name>A0A4Z1P9S2_9PEZI</name>
<dbReference type="GO" id="GO:0010181">
    <property type="term" value="F:FMN binding"/>
    <property type="evidence" value="ECO:0007669"/>
    <property type="project" value="InterPro"/>
</dbReference>
<gene>
    <name evidence="2" type="ORF">E6O75_ATG03880</name>
</gene>
<dbReference type="EMBL" id="SNSC02000003">
    <property type="protein sequence ID" value="TID26017.1"/>
    <property type="molecule type" value="Genomic_DNA"/>
</dbReference>
<dbReference type="GO" id="GO:0003959">
    <property type="term" value="F:NADPH dehydrogenase activity"/>
    <property type="evidence" value="ECO:0007669"/>
    <property type="project" value="TreeGrafter"/>
</dbReference>
<evidence type="ECO:0000259" key="1">
    <source>
        <dbReference type="Pfam" id="PF00724"/>
    </source>
</evidence>
<dbReference type="STRING" id="86259.A0A4Z1P9S2"/>
<accession>A0A4Z1P9S2</accession>
<reference evidence="2 3" key="1">
    <citation type="submission" date="2019-04" db="EMBL/GenBank/DDBJ databases">
        <title>High contiguity whole genome sequence and gene annotation resource for two Venturia nashicola isolates.</title>
        <authorList>
            <person name="Prokchorchik M."/>
            <person name="Won K."/>
            <person name="Lee Y."/>
            <person name="Choi E.D."/>
            <person name="Segonzac C."/>
            <person name="Sohn K.H."/>
        </authorList>
    </citation>
    <scope>NUCLEOTIDE SEQUENCE [LARGE SCALE GENOMIC DNA]</scope>
    <source>
        <strain evidence="2 3">PRI2</strain>
    </source>
</reference>
<keyword evidence="3" id="KW-1185">Reference proteome</keyword>
<dbReference type="Proteomes" id="UP000298493">
    <property type="component" value="Unassembled WGS sequence"/>
</dbReference>
<dbReference type="AlphaFoldDB" id="A0A4Z1P9S2"/>
<dbReference type="FunFam" id="3.20.20.70:FF:000138">
    <property type="entry name" value="NADPH dehydrogenase 1"/>
    <property type="match status" value="1"/>
</dbReference>
<comment type="caution">
    <text evidence="2">The sequence shown here is derived from an EMBL/GenBank/DDBJ whole genome shotgun (WGS) entry which is preliminary data.</text>
</comment>
<dbReference type="Gene3D" id="3.20.20.70">
    <property type="entry name" value="Aldolase class I"/>
    <property type="match status" value="1"/>
</dbReference>
<evidence type="ECO:0000313" key="3">
    <source>
        <dbReference type="Proteomes" id="UP000298493"/>
    </source>
</evidence>
<evidence type="ECO:0000313" key="2">
    <source>
        <dbReference type="EMBL" id="TID26017.1"/>
    </source>
</evidence>
<dbReference type="Pfam" id="PF00724">
    <property type="entry name" value="Oxidored_FMN"/>
    <property type="match status" value="1"/>
</dbReference>
<dbReference type="InterPro" id="IPR001155">
    <property type="entry name" value="OxRdtase_FMN_N"/>
</dbReference>
<proteinExistence type="predicted"/>
<sequence length="366" mass="40327">MNESRLFTPIKIGNMLLNHRVAMAPLTRLRATHDRTPTPLMKEYYTQRASVPGTLIITEGTIIAPSASGGFAYTPGFWSKEQVSAWKLITDEVHRKECFILCQLFAMGRAAEPAIAASEGLDVVGPSPIRFQDGALPRAMTVEEVQQSIRDFAEAAKNAIEAGFDGVEVHGANGYLIDQFIQDVSNKRDDDYGGNIANRSRLLFEILGAVIGAIGKEKVGLRLSPWSTFQGMKMHDPIPQFSSIVHSANKLELAYLHLVSPRISGAEDHNPSDNETLDFAMAIFHGPLLIAGGFNAASARELVDESFPKRDIVVVFGRHFLANPDLVHRLKEGVDLNKHNRKTFYVAGSAEGYVDYPFSEKFAQVK</sequence>
<dbReference type="SUPFAM" id="SSF51395">
    <property type="entry name" value="FMN-linked oxidoreductases"/>
    <property type="match status" value="1"/>
</dbReference>
<dbReference type="InterPro" id="IPR013785">
    <property type="entry name" value="Aldolase_TIM"/>
</dbReference>
<dbReference type="PANTHER" id="PTHR22893">
    <property type="entry name" value="NADH OXIDOREDUCTASE-RELATED"/>
    <property type="match status" value="1"/>
</dbReference>
<dbReference type="InterPro" id="IPR045247">
    <property type="entry name" value="Oye-like"/>
</dbReference>